<keyword evidence="4" id="KW-1185">Reference proteome</keyword>
<dbReference type="PANTHER" id="PTHR30336">
    <property type="entry name" value="INNER MEMBRANE PROTEIN, PROBABLE PERMEASE"/>
    <property type="match status" value="1"/>
</dbReference>
<proteinExistence type="predicted"/>
<evidence type="ECO:0000256" key="1">
    <source>
        <dbReference type="SAM" id="Phobius"/>
    </source>
</evidence>
<accession>A0A368JJS5</accession>
<dbReference type="GO" id="GO:0043164">
    <property type="term" value="P:Gram-negative-bacterium-type cell wall biogenesis"/>
    <property type="evidence" value="ECO:0007669"/>
    <property type="project" value="TreeGrafter"/>
</dbReference>
<reference evidence="3 4" key="1">
    <citation type="submission" date="2018-07" db="EMBL/GenBank/DDBJ databases">
        <title>Genome analysis of Larkinella rosea.</title>
        <authorList>
            <person name="Zhou Z."/>
            <person name="Wang G."/>
        </authorList>
    </citation>
    <scope>NUCLEOTIDE SEQUENCE [LARGE SCALE GENOMIC DNA]</scope>
    <source>
        <strain evidence="4">zzj9</strain>
    </source>
</reference>
<evidence type="ECO:0000259" key="2">
    <source>
        <dbReference type="Pfam" id="PF02698"/>
    </source>
</evidence>
<evidence type="ECO:0000313" key="4">
    <source>
        <dbReference type="Proteomes" id="UP000253383"/>
    </source>
</evidence>
<sequence>MFYFLSKVFSFLLMPLGLLTILLLVAILTKNHARRRKALLAAVVLLLITGNGFISNEVARWWEIPPVTLPAPTRPRIGVVLTGGMVKVDGEPRNRIYLGDQADRMGQALLLYKAGQIQKILISGGIGGIFRSDVANEGQLTRQFLMLAGVPAQDVLLENRSRNTHENALFSAPILQKRFNGYEYVLITSAWHMRRAIGCFEKQHITVTPYPAAFIGGPREFAPNHLLLPSEKALFSSYWLIHELVGYTAYRVAGYI</sequence>
<feature type="transmembrane region" description="Helical" evidence="1">
    <location>
        <begin position="38"/>
        <end position="54"/>
    </location>
</feature>
<dbReference type="EMBL" id="QOWE01000018">
    <property type="protein sequence ID" value="RCR67545.1"/>
    <property type="molecule type" value="Genomic_DNA"/>
</dbReference>
<keyword evidence="1" id="KW-0472">Membrane</keyword>
<dbReference type="Gene3D" id="3.40.50.620">
    <property type="entry name" value="HUPs"/>
    <property type="match status" value="1"/>
</dbReference>
<feature type="transmembrane region" description="Helical" evidence="1">
    <location>
        <begin position="6"/>
        <end position="26"/>
    </location>
</feature>
<dbReference type="Pfam" id="PF02698">
    <property type="entry name" value="DUF218"/>
    <property type="match status" value="1"/>
</dbReference>
<dbReference type="AlphaFoldDB" id="A0A368JJS5"/>
<dbReference type="OrthoDB" id="9782395at2"/>
<evidence type="ECO:0000313" key="3">
    <source>
        <dbReference type="EMBL" id="RCR67545.1"/>
    </source>
</evidence>
<comment type="caution">
    <text evidence="3">The sequence shown here is derived from an EMBL/GenBank/DDBJ whole genome shotgun (WGS) entry which is preliminary data.</text>
</comment>
<dbReference type="InterPro" id="IPR051599">
    <property type="entry name" value="Cell_Envelope_Assoc"/>
</dbReference>
<dbReference type="GO" id="GO:0000270">
    <property type="term" value="P:peptidoglycan metabolic process"/>
    <property type="evidence" value="ECO:0007669"/>
    <property type="project" value="TreeGrafter"/>
</dbReference>
<protein>
    <submittedName>
        <fullName evidence="3">YdcF family protein</fullName>
    </submittedName>
</protein>
<organism evidence="3 4">
    <name type="scientific">Larkinella punicea</name>
    <dbReference type="NCBI Taxonomy" id="2315727"/>
    <lineage>
        <taxon>Bacteria</taxon>
        <taxon>Pseudomonadati</taxon>
        <taxon>Bacteroidota</taxon>
        <taxon>Cytophagia</taxon>
        <taxon>Cytophagales</taxon>
        <taxon>Spirosomataceae</taxon>
        <taxon>Larkinella</taxon>
    </lineage>
</organism>
<gene>
    <name evidence="3" type="ORF">DUE52_20795</name>
</gene>
<feature type="domain" description="DUF218" evidence="2">
    <location>
        <begin position="79"/>
        <end position="246"/>
    </location>
</feature>
<dbReference type="Proteomes" id="UP000253383">
    <property type="component" value="Unassembled WGS sequence"/>
</dbReference>
<dbReference type="PANTHER" id="PTHR30336:SF4">
    <property type="entry name" value="ENVELOPE BIOGENESIS FACTOR ELYC"/>
    <property type="match status" value="1"/>
</dbReference>
<dbReference type="InterPro" id="IPR014729">
    <property type="entry name" value="Rossmann-like_a/b/a_fold"/>
</dbReference>
<name>A0A368JJS5_9BACT</name>
<keyword evidence="1" id="KW-0812">Transmembrane</keyword>
<dbReference type="GO" id="GO:0005886">
    <property type="term" value="C:plasma membrane"/>
    <property type="evidence" value="ECO:0007669"/>
    <property type="project" value="TreeGrafter"/>
</dbReference>
<keyword evidence="1" id="KW-1133">Transmembrane helix</keyword>
<dbReference type="CDD" id="cd06259">
    <property type="entry name" value="YdcF-like"/>
    <property type="match status" value="1"/>
</dbReference>
<dbReference type="RefSeq" id="WP_114407977.1">
    <property type="nucleotide sequence ID" value="NZ_QOWE01000018.1"/>
</dbReference>
<dbReference type="InterPro" id="IPR003848">
    <property type="entry name" value="DUF218"/>
</dbReference>